<proteinExistence type="predicted"/>
<gene>
    <name evidence="1" type="ORF">QQF64_018033</name>
</gene>
<protein>
    <submittedName>
        <fullName evidence="1">Uncharacterized protein</fullName>
    </submittedName>
</protein>
<organism evidence="1 2">
    <name type="scientific">Cirrhinus molitorella</name>
    <name type="common">mud carp</name>
    <dbReference type="NCBI Taxonomy" id="172907"/>
    <lineage>
        <taxon>Eukaryota</taxon>
        <taxon>Metazoa</taxon>
        <taxon>Chordata</taxon>
        <taxon>Craniata</taxon>
        <taxon>Vertebrata</taxon>
        <taxon>Euteleostomi</taxon>
        <taxon>Actinopterygii</taxon>
        <taxon>Neopterygii</taxon>
        <taxon>Teleostei</taxon>
        <taxon>Ostariophysi</taxon>
        <taxon>Cypriniformes</taxon>
        <taxon>Cyprinidae</taxon>
        <taxon>Labeoninae</taxon>
        <taxon>Labeonini</taxon>
        <taxon>Cirrhinus</taxon>
    </lineage>
</organism>
<comment type="caution">
    <text evidence="1">The sequence shown here is derived from an EMBL/GenBank/DDBJ whole genome shotgun (WGS) entry which is preliminary data.</text>
</comment>
<keyword evidence="2" id="KW-1185">Reference proteome</keyword>
<name>A0ABR3LKB9_9TELE</name>
<evidence type="ECO:0000313" key="2">
    <source>
        <dbReference type="Proteomes" id="UP001558613"/>
    </source>
</evidence>
<reference evidence="1 2" key="1">
    <citation type="submission" date="2023-09" db="EMBL/GenBank/DDBJ databases">
        <authorList>
            <person name="Wang M."/>
        </authorList>
    </citation>
    <scope>NUCLEOTIDE SEQUENCE [LARGE SCALE GENOMIC DNA]</scope>
    <source>
        <strain evidence="1">GT-2023</strain>
        <tissue evidence="1">Liver</tissue>
    </source>
</reference>
<dbReference type="EMBL" id="JAYMGO010000021">
    <property type="protein sequence ID" value="KAL1253340.1"/>
    <property type="molecule type" value="Genomic_DNA"/>
</dbReference>
<dbReference type="Proteomes" id="UP001558613">
    <property type="component" value="Unassembled WGS sequence"/>
</dbReference>
<evidence type="ECO:0000313" key="1">
    <source>
        <dbReference type="EMBL" id="KAL1253340.1"/>
    </source>
</evidence>
<accession>A0ABR3LKB9</accession>
<sequence length="157" mass="17912">MKIALQTRLHFLISSPPLQAARQQCSPAHKRAKNTHLLLFYRHVLSFLDEIGRAMEKHPMLVVLNSRTRARTRCIQRRASFGHHPHATRCDTDKYAFLTSSGICGLFRPVFDSKGLVDPKMSANRVDEMELERESLTISWRFGLSATLQSALKGKRP</sequence>